<dbReference type="InterPro" id="IPR001750">
    <property type="entry name" value="ND/Mrp_TM"/>
</dbReference>
<evidence type="ECO:0000259" key="15">
    <source>
        <dbReference type="Pfam" id="PF00361"/>
    </source>
</evidence>
<feature type="transmembrane region" description="Helical" evidence="14">
    <location>
        <begin position="203"/>
        <end position="222"/>
    </location>
</feature>
<dbReference type="NCBIfam" id="TIGR00940">
    <property type="entry name" value="2a6301s01"/>
    <property type="match status" value="1"/>
</dbReference>
<proteinExistence type="inferred from homology"/>
<dbReference type="PRINTS" id="PR01434">
    <property type="entry name" value="NADHDHGNASE5"/>
</dbReference>
<feature type="transmembrane region" description="Helical" evidence="14">
    <location>
        <begin position="781"/>
        <end position="799"/>
    </location>
</feature>
<evidence type="ECO:0000256" key="14">
    <source>
        <dbReference type="SAM" id="Phobius"/>
    </source>
</evidence>
<evidence type="ECO:0000313" key="20">
    <source>
        <dbReference type="EMBL" id="WHX48393.1"/>
    </source>
</evidence>
<dbReference type="PANTHER" id="PTHR43373:SF1">
    <property type="entry name" value="NA(+)_H(+) ANTIPORTER SUBUNIT A"/>
    <property type="match status" value="1"/>
</dbReference>
<dbReference type="AlphaFoldDB" id="A0AA95IAL5"/>
<feature type="transmembrane region" description="Helical" evidence="14">
    <location>
        <begin position="891"/>
        <end position="914"/>
    </location>
</feature>
<feature type="transmembrane region" description="Helical" evidence="14">
    <location>
        <begin position="300"/>
        <end position="322"/>
    </location>
</feature>
<keyword evidence="12" id="KW-0739">Sodium transport</keyword>
<evidence type="ECO:0000256" key="11">
    <source>
        <dbReference type="ARBA" id="ARBA00023136"/>
    </source>
</evidence>
<feature type="transmembrane region" description="Helical" evidence="14">
    <location>
        <begin position="384"/>
        <end position="403"/>
    </location>
</feature>
<keyword evidence="10" id="KW-0406">Ion transport</keyword>
<feature type="domain" description="NADH-Ubiquinone oxidoreductase (complex I) chain 5 N-terminal" evidence="16">
    <location>
        <begin position="65"/>
        <end position="112"/>
    </location>
</feature>
<keyword evidence="9" id="KW-0915">Sodium</keyword>
<feature type="domain" description="Na+/H+ antiporter MnhB subunit-related protein" evidence="17">
    <location>
        <begin position="830"/>
        <end position="954"/>
    </location>
</feature>
<feature type="transmembrane region" description="Helical" evidence="14">
    <location>
        <begin position="342"/>
        <end position="363"/>
    </location>
</feature>
<feature type="transmembrane region" description="Helical" evidence="14">
    <location>
        <begin position="108"/>
        <end position="127"/>
    </location>
</feature>
<dbReference type="GO" id="GO:0005886">
    <property type="term" value="C:plasma membrane"/>
    <property type="evidence" value="ECO:0007669"/>
    <property type="project" value="UniProtKB-SubCell"/>
</dbReference>
<dbReference type="EMBL" id="CP126084">
    <property type="protein sequence ID" value="WHX48393.1"/>
    <property type="molecule type" value="Genomic_DNA"/>
</dbReference>
<evidence type="ECO:0000256" key="13">
    <source>
        <dbReference type="RuleBase" id="RU000320"/>
    </source>
</evidence>
<dbReference type="InterPro" id="IPR025383">
    <property type="entry name" value="MrpA_C/MbhD"/>
</dbReference>
<dbReference type="InterPro" id="IPR005663">
    <property type="entry name" value="MrpA/MnhA1/PhaAB"/>
</dbReference>
<reference evidence="20" key="1">
    <citation type="submission" date="2023-05" db="EMBL/GenBank/DDBJ databases">
        <title>Comparative genomics of Bacillaceae isolates and their secondary metabolite potential.</title>
        <authorList>
            <person name="Song L."/>
            <person name="Nielsen L.J."/>
            <person name="Mohite O."/>
            <person name="Xu X."/>
            <person name="Weber T."/>
            <person name="Kovacs A.T."/>
        </authorList>
    </citation>
    <scope>NUCLEOTIDE SEQUENCE</scope>
    <source>
        <strain evidence="20">B2_4</strain>
    </source>
</reference>
<dbReference type="RefSeq" id="WP_283925775.1">
    <property type="nucleotide sequence ID" value="NZ_CP126084.1"/>
</dbReference>
<feature type="domain" description="MrpA C-terminal/MbhE" evidence="19">
    <location>
        <begin position="716"/>
        <end position="796"/>
    </location>
</feature>
<dbReference type="Pfam" id="PF13244">
    <property type="entry name" value="MbhD"/>
    <property type="match status" value="1"/>
</dbReference>
<feature type="transmembrane region" description="Helical" evidence="14">
    <location>
        <begin position="530"/>
        <end position="550"/>
    </location>
</feature>
<feature type="transmembrane region" description="Helical" evidence="14">
    <location>
        <begin position="82"/>
        <end position="101"/>
    </location>
</feature>
<feature type="transmembrane region" description="Helical" evidence="14">
    <location>
        <begin position="837"/>
        <end position="854"/>
    </location>
</feature>
<dbReference type="GO" id="GO:0015297">
    <property type="term" value="F:antiporter activity"/>
    <property type="evidence" value="ECO:0007669"/>
    <property type="project" value="UniProtKB-KW"/>
</dbReference>
<dbReference type="PANTHER" id="PTHR43373">
    <property type="entry name" value="NA(+)/H(+) ANTIPORTER SUBUNIT"/>
    <property type="match status" value="1"/>
</dbReference>
<dbReference type="InterPro" id="IPR050616">
    <property type="entry name" value="CPA3_Na-H_Antiporter_A"/>
</dbReference>
<feature type="domain" description="MrpA C-terminal/MbhD" evidence="18">
    <location>
        <begin position="639"/>
        <end position="703"/>
    </location>
</feature>
<evidence type="ECO:0000256" key="12">
    <source>
        <dbReference type="ARBA" id="ARBA00023201"/>
    </source>
</evidence>
<feature type="transmembrane region" description="Helical" evidence="14">
    <location>
        <begin position="654"/>
        <end position="674"/>
    </location>
</feature>
<evidence type="ECO:0000256" key="2">
    <source>
        <dbReference type="ARBA" id="ARBA00008483"/>
    </source>
</evidence>
<evidence type="ECO:0000259" key="19">
    <source>
        <dbReference type="Pfam" id="PF20501"/>
    </source>
</evidence>
<feature type="transmembrane region" description="Helical" evidence="14">
    <location>
        <begin position="625"/>
        <end position="647"/>
    </location>
</feature>
<evidence type="ECO:0000256" key="3">
    <source>
        <dbReference type="ARBA" id="ARBA00022448"/>
    </source>
</evidence>
<dbReference type="Pfam" id="PF20501">
    <property type="entry name" value="MbhE"/>
    <property type="match status" value="1"/>
</dbReference>
<comment type="subcellular location">
    <subcellularLocation>
        <location evidence="1">Cell membrane</location>
        <topology evidence="1">Multi-pass membrane protein</topology>
    </subcellularLocation>
    <subcellularLocation>
        <location evidence="13">Membrane</location>
        <topology evidence="13">Multi-pass membrane protein</topology>
    </subcellularLocation>
</comment>
<keyword evidence="7" id="KW-0375">Hydrogen ion transport</keyword>
<dbReference type="Pfam" id="PF04039">
    <property type="entry name" value="MnhB"/>
    <property type="match status" value="1"/>
</dbReference>
<feature type="transmembrane region" description="Helical" evidence="14">
    <location>
        <begin position="133"/>
        <end position="154"/>
    </location>
</feature>
<evidence type="ECO:0000256" key="7">
    <source>
        <dbReference type="ARBA" id="ARBA00022781"/>
    </source>
</evidence>
<dbReference type="Proteomes" id="UP001177943">
    <property type="component" value="Chromosome"/>
</dbReference>
<comment type="similarity">
    <text evidence="2">Belongs to the CPA3 antiporters (TC 2.A.63) subunit A family.</text>
</comment>
<protein>
    <submittedName>
        <fullName evidence="20">Na+/H+ antiporter subunit A</fullName>
    </submittedName>
</protein>
<dbReference type="Pfam" id="PF00361">
    <property type="entry name" value="Proton_antipo_M"/>
    <property type="match status" value="1"/>
</dbReference>
<dbReference type="GO" id="GO:1902600">
    <property type="term" value="P:proton transmembrane transport"/>
    <property type="evidence" value="ECO:0007669"/>
    <property type="project" value="UniProtKB-KW"/>
</dbReference>
<gene>
    <name evidence="20" type="ORF">QNH46_20210</name>
</gene>
<dbReference type="NCBIfam" id="NF009223">
    <property type="entry name" value="PRK12573.1"/>
    <property type="match status" value="1"/>
</dbReference>
<sequence>MSTLHAAIILPFLLAAGVPLLKKLPGNPHPGWAVLLGPAVLFIYFLRQIPLVQSGNGLAATVPWISSLGIDFTVLLDGLSLLFALLISGIGTLVVLYSIFYMSQEKEAVYRFSVYLLLFMGAMLGVVLSDNLIVLYGFWELTSISSFLLIAFWHHRERSRYGAFKSMLITVFGGLAMLAGFVLIYIMTGTFSVREIIQSSDMIIGHSLMLPALLLVLLGAFTKSAQFPFHIWLPDAMEAPTPVSAYLHSATMVKAGLYLVARFTPVFSGQAAWFWLVSGVGLVTLIFGSFKAIKQTDLKAMLAFSTISQLGLIMALLGLGSASGYYTDVHQSLFYSKATMAAIFHLMNHAVFKGALFMVVGIVDHETGTRDIRKLGGLMRLMPVTFSVAAIGTLSMAGIPPFGGFLSKEMFFTAILNTLEMGIWSMDTWSTLFPLIAWTASVFTFAYSMVLLYRTFAGKFKPEQLTKQPHEAPAGMLVPPVVLAALALVFGLFPGLLSYSLIEPAMAAILPDLLAPGEKFLVSIQFWHGWTPEVFMTLGVIAAGVLVVAVQPKLKALNSPWFARFSLNGVYDTGLRTMERSSQGLTNKYMTGSVRHYLIYIFTFFVLALGAIMLAFDGFSLDSSSYAPVTVYEAAILLALIIAAIAVPFANSRLLAIILTGAVGYMVSLFFVIFRAPDLALTQLIVETVSVTLFLLCFYHLPKLKKELSVLKFKLANFLVSLGVGAMVTLIALSALSEGSSHPFESISKFFLEASYTLAGGKNVVNVILVDFRGFDTMLEIVVLGIASLGIFALIRLNLDESHEPLASRMSSGKRQTGGKLPAIRSNDVILRMTSRVAMFIILTFSLYLFFAGHNNPGGGFIGGLMTSAALVLLAIAYGQEVMRSIVPLDFRKVMASGLFIAFLTGLGSLWFGVPFLSHAFGHAHLSILGEVELATAVIFDLGVYLTVVGVTMTIILEIGRDR</sequence>
<feature type="transmembrane region" description="Helical" evidence="14">
    <location>
        <begin position="31"/>
        <end position="46"/>
    </location>
</feature>
<name>A0AA95IAL5_9BACL</name>
<keyword evidence="8 14" id="KW-1133">Transmembrane helix</keyword>
<evidence type="ECO:0000256" key="9">
    <source>
        <dbReference type="ARBA" id="ARBA00023053"/>
    </source>
</evidence>
<organism evidence="20 21">
    <name type="scientific">Paenibacillus woosongensis</name>
    <dbReference type="NCBI Taxonomy" id="307580"/>
    <lineage>
        <taxon>Bacteria</taxon>
        <taxon>Bacillati</taxon>
        <taxon>Bacillota</taxon>
        <taxon>Bacilli</taxon>
        <taxon>Bacillales</taxon>
        <taxon>Paenibacillaceae</taxon>
        <taxon>Paenibacillus</taxon>
    </lineage>
</organism>
<accession>A0AA95IAL5</accession>
<keyword evidence="4" id="KW-0050">Antiport</keyword>
<evidence type="ECO:0000259" key="18">
    <source>
        <dbReference type="Pfam" id="PF13244"/>
    </source>
</evidence>
<evidence type="ECO:0000256" key="10">
    <source>
        <dbReference type="ARBA" id="ARBA00023065"/>
    </source>
</evidence>
<evidence type="ECO:0000259" key="16">
    <source>
        <dbReference type="Pfam" id="PF00662"/>
    </source>
</evidence>
<feature type="transmembrane region" description="Helical" evidence="14">
    <location>
        <begin position="713"/>
        <end position="736"/>
    </location>
</feature>
<feature type="transmembrane region" description="Helical" evidence="14">
    <location>
        <begin position="934"/>
        <end position="957"/>
    </location>
</feature>
<feature type="transmembrane region" description="Helical" evidence="14">
    <location>
        <begin position="680"/>
        <end position="701"/>
    </location>
</feature>
<feature type="transmembrane region" description="Helical" evidence="14">
    <location>
        <begin position="860"/>
        <end position="879"/>
    </location>
</feature>
<feature type="transmembrane region" description="Helical" evidence="14">
    <location>
        <begin position="243"/>
        <end position="261"/>
    </location>
</feature>
<evidence type="ECO:0000259" key="17">
    <source>
        <dbReference type="Pfam" id="PF04039"/>
    </source>
</evidence>
<feature type="transmembrane region" description="Helical" evidence="14">
    <location>
        <begin position="273"/>
        <end position="293"/>
    </location>
</feature>
<evidence type="ECO:0000313" key="21">
    <source>
        <dbReference type="Proteomes" id="UP001177943"/>
    </source>
</evidence>
<dbReference type="InterPro" id="IPR007182">
    <property type="entry name" value="MnhB"/>
</dbReference>
<dbReference type="InterPro" id="IPR001516">
    <property type="entry name" value="Proton_antipo_N"/>
</dbReference>
<evidence type="ECO:0000256" key="6">
    <source>
        <dbReference type="ARBA" id="ARBA00022692"/>
    </source>
</evidence>
<evidence type="ECO:0000256" key="5">
    <source>
        <dbReference type="ARBA" id="ARBA00022475"/>
    </source>
</evidence>
<keyword evidence="5" id="KW-1003">Cell membrane</keyword>
<keyword evidence="11 14" id="KW-0472">Membrane</keyword>
<feature type="transmembrane region" description="Helical" evidence="14">
    <location>
        <begin position="597"/>
        <end position="619"/>
    </location>
</feature>
<feature type="transmembrane region" description="Helical" evidence="14">
    <location>
        <begin position="166"/>
        <end position="191"/>
    </location>
</feature>
<keyword evidence="6 13" id="KW-0812">Transmembrane</keyword>
<keyword evidence="3" id="KW-0813">Transport</keyword>
<dbReference type="InterPro" id="IPR046806">
    <property type="entry name" value="MrpA_C/MbhE"/>
</dbReference>
<feature type="transmembrane region" description="Helical" evidence="14">
    <location>
        <begin position="432"/>
        <end position="453"/>
    </location>
</feature>
<dbReference type="KEGG" id="pwn:QNH46_20210"/>
<feature type="domain" description="NADH:quinone oxidoreductase/Mrp antiporter transmembrane" evidence="15">
    <location>
        <begin position="129"/>
        <end position="426"/>
    </location>
</feature>
<evidence type="ECO:0000256" key="8">
    <source>
        <dbReference type="ARBA" id="ARBA00022989"/>
    </source>
</evidence>
<dbReference type="GO" id="GO:0006814">
    <property type="term" value="P:sodium ion transport"/>
    <property type="evidence" value="ECO:0007669"/>
    <property type="project" value="UniProtKB-KW"/>
</dbReference>
<feature type="transmembrane region" description="Helical" evidence="14">
    <location>
        <begin position="474"/>
        <end position="497"/>
    </location>
</feature>
<evidence type="ECO:0000256" key="1">
    <source>
        <dbReference type="ARBA" id="ARBA00004651"/>
    </source>
</evidence>
<evidence type="ECO:0000256" key="4">
    <source>
        <dbReference type="ARBA" id="ARBA00022449"/>
    </source>
</evidence>
<dbReference type="Pfam" id="PF00662">
    <property type="entry name" value="Proton_antipo_N"/>
    <property type="match status" value="1"/>
</dbReference>
<dbReference type="NCBIfam" id="NF009285">
    <property type="entry name" value="PRK12645.1"/>
    <property type="match status" value="1"/>
</dbReference>